<dbReference type="InterPro" id="IPR019885">
    <property type="entry name" value="Tscrpt_reg_HTH_AsnC-type_CS"/>
</dbReference>
<dbReference type="Gene3D" id="1.10.10.10">
    <property type="entry name" value="Winged helix-like DNA-binding domain superfamily/Winged helix DNA-binding domain"/>
    <property type="match status" value="1"/>
</dbReference>
<dbReference type="PRINTS" id="PR00033">
    <property type="entry name" value="HTHASNC"/>
</dbReference>
<keyword evidence="2" id="KW-0238">DNA-binding</keyword>
<dbReference type="Proteomes" id="UP000284476">
    <property type="component" value="Unassembled WGS sequence"/>
</dbReference>
<dbReference type="FunFam" id="1.10.10.10:FF:000186">
    <property type="entry name" value="AsnC family transcriptional regulator"/>
    <property type="match status" value="1"/>
</dbReference>
<dbReference type="GO" id="GO:0005829">
    <property type="term" value="C:cytosol"/>
    <property type="evidence" value="ECO:0007669"/>
    <property type="project" value="TreeGrafter"/>
</dbReference>
<dbReference type="PROSITE" id="PS00519">
    <property type="entry name" value="HTH_ASNC_1"/>
    <property type="match status" value="1"/>
</dbReference>
<evidence type="ECO:0000313" key="8">
    <source>
        <dbReference type="Proteomes" id="UP000285710"/>
    </source>
</evidence>
<dbReference type="InterPro" id="IPR011991">
    <property type="entry name" value="ArsR-like_HTH"/>
</dbReference>
<dbReference type="SUPFAM" id="SSF46785">
    <property type="entry name" value="Winged helix' DNA-binding domain"/>
    <property type="match status" value="1"/>
</dbReference>
<evidence type="ECO:0000256" key="1">
    <source>
        <dbReference type="ARBA" id="ARBA00023015"/>
    </source>
</evidence>
<dbReference type="SMART" id="SM00344">
    <property type="entry name" value="HTH_ASNC"/>
    <property type="match status" value="1"/>
</dbReference>
<evidence type="ECO:0000259" key="4">
    <source>
        <dbReference type="PROSITE" id="PS50956"/>
    </source>
</evidence>
<dbReference type="CDD" id="cd00090">
    <property type="entry name" value="HTH_ARSR"/>
    <property type="match status" value="1"/>
</dbReference>
<name>A0A443JSM4_9RHOB</name>
<dbReference type="InterPro" id="IPR000485">
    <property type="entry name" value="AsnC-type_HTH_dom"/>
</dbReference>
<dbReference type="EMBL" id="SAUZ01000003">
    <property type="protein sequence ID" value="RWR23487.1"/>
    <property type="molecule type" value="Genomic_DNA"/>
</dbReference>
<gene>
    <name evidence="6" type="ORF">D2T30_03305</name>
    <name evidence="5" type="ORF">D2T33_09070</name>
</gene>
<reference evidence="7 8" key="1">
    <citation type="submission" date="2019-01" db="EMBL/GenBank/DDBJ databases">
        <title>Sinorhodobacter populi sp. nov. isolated from the symptomatic bark tissue of Populus euramericana canker.</title>
        <authorList>
            <person name="Xu G."/>
        </authorList>
    </citation>
    <scope>NUCLEOTIDE SEQUENCE [LARGE SCALE GENOMIC DNA]</scope>
    <source>
        <strain evidence="5 8">2D-5</strain>
        <strain evidence="6 7">SK2B-1</strain>
    </source>
</reference>
<dbReference type="GO" id="GO:0006355">
    <property type="term" value="P:regulation of DNA-templated transcription"/>
    <property type="evidence" value="ECO:0007669"/>
    <property type="project" value="UniProtKB-ARBA"/>
</dbReference>
<reference evidence="7 8" key="2">
    <citation type="submission" date="2019-01" db="EMBL/GenBank/DDBJ databases">
        <authorList>
            <person name="Li Y."/>
        </authorList>
    </citation>
    <scope>NUCLEOTIDE SEQUENCE [LARGE SCALE GENOMIC DNA]</scope>
    <source>
        <strain evidence="5 8">2D-5</strain>
        <strain evidence="6 7">SK2B-1</strain>
    </source>
</reference>
<accession>A0A443JSM4</accession>
<dbReference type="AlphaFoldDB" id="A0A443JSM4"/>
<dbReference type="Gene3D" id="3.30.70.920">
    <property type="match status" value="1"/>
</dbReference>
<keyword evidence="3" id="KW-0804">Transcription</keyword>
<feature type="domain" description="HTH asnC-type" evidence="4">
    <location>
        <begin position="10"/>
        <end position="71"/>
    </location>
</feature>
<dbReference type="InterPro" id="IPR036390">
    <property type="entry name" value="WH_DNA-bd_sf"/>
</dbReference>
<dbReference type="PROSITE" id="PS50956">
    <property type="entry name" value="HTH_ASNC_2"/>
    <property type="match status" value="1"/>
</dbReference>
<dbReference type="Pfam" id="PF01037">
    <property type="entry name" value="AsnC_trans_reg"/>
    <property type="match status" value="1"/>
</dbReference>
<evidence type="ECO:0000313" key="6">
    <source>
        <dbReference type="EMBL" id="RWR23487.1"/>
    </source>
</evidence>
<dbReference type="InterPro" id="IPR036388">
    <property type="entry name" value="WH-like_DNA-bd_sf"/>
</dbReference>
<dbReference type="InterPro" id="IPR011008">
    <property type="entry name" value="Dimeric_a/b-barrel"/>
</dbReference>
<evidence type="ECO:0000313" key="5">
    <source>
        <dbReference type="EMBL" id="RWR12247.1"/>
    </source>
</evidence>
<organism evidence="6 7">
    <name type="scientific">Paenirhodobacter populi</name>
    <dbReference type="NCBI Taxonomy" id="2306993"/>
    <lineage>
        <taxon>Bacteria</taxon>
        <taxon>Pseudomonadati</taxon>
        <taxon>Pseudomonadota</taxon>
        <taxon>Alphaproteobacteria</taxon>
        <taxon>Rhodobacterales</taxon>
        <taxon>Rhodobacter group</taxon>
        <taxon>Paenirhodobacter</taxon>
    </lineage>
</organism>
<dbReference type="EMBL" id="SAUW01000008">
    <property type="protein sequence ID" value="RWR12247.1"/>
    <property type="molecule type" value="Genomic_DNA"/>
</dbReference>
<dbReference type="SUPFAM" id="SSF54909">
    <property type="entry name" value="Dimeric alpha+beta barrel"/>
    <property type="match status" value="1"/>
</dbReference>
<proteinExistence type="predicted"/>
<comment type="caution">
    <text evidence="6">The sequence shown here is derived from an EMBL/GenBank/DDBJ whole genome shotgun (WGS) entry which is preliminary data.</text>
</comment>
<evidence type="ECO:0000256" key="3">
    <source>
        <dbReference type="ARBA" id="ARBA00023163"/>
    </source>
</evidence>
<dbReference type="Proteomes" id="UP000285710">
    <property type="component" value="Unassembled WGS sequence"/>
</dbReference>
<dbReference type="GO" id="GO:0043200">
    <property type="term" value="P:response to amino acid"/>
    <property type="evidence" value="ECO:0007669"/>
    <property type="project" value="TreeGrafter"/>
</dbReference>
<sequence length="168" mass="18579">MKDNNKALSLDKIDIRILERLQANGRMTNQELADAVGLSASPCLNRVRRLERAGIITGYNAQIALSKVCRHVDVIAAVTLKAHAPEDFEVFEKMVMSMHFVTECTKVSGPIDYLVHFVCPDISAYQMLSDDLLIMGPKIANLSSYMVLKTVKPYQGPALDSLLASPTR</sequence>
<dbReference type="InterPro" id="IPR019887">
    <property type="entry name" value="Tscrpt_reg_AsnC/Lrp_C"/>
</dbReference>
<dbReference type="InterPro" id="IPR019888">
    <property type="entry name" value="Tscrpt_reg_AsnC-like"/>
</dbReference>
<evidence type="ECO:0000256" key="2">
    <source>
        <dbReference type="ARBA" id="ARBA00023125"/>
    </source>
</evidence>
<dbReference type="Pfam" id="PF13412">
    <property type="entry name" value="HTH_24"/>
    <property type="match status" value="1"/>
</dbReference>
<protein>
    <submittedName>
        <fullName evidence="6">Lrp/AsnC family transcriptional regulator</fullName>
    </submittedName>
</protein>
<accession>A0A443IVZ0</accession>
<dbReference type="PANTHER" id="PTHR30154:SF34">
    <property type="entry name" value="TRANSCRIPTIONAL REGULATOR AZLB"/>
    <property type="match status" value="1"/>
</dbReference>
<dbReference type="GO" id="GO:0043565">
    <property type="term" value="F:sequence-specific DNA binding"/>
    <property type="evidence" value="ECO:0007669"/>
    <property type="project" value="InterPro"/>
</dbReference>
<dbReference type="RefSeq" id="WP_128182809.1">
    <property type="nucleotide sequence ID" value="NZ_JBHRSO010000023.1"/>
</dbReference>
<keyword evidence="1" id="KW-0805">Transcription regulation</keyword>
<keyword evidence="8" id="KW-1185">Reference proteome</keyword>
<evidence type="ECO:0000313" key="7">
    <source>
        <dbReference type="Proteomes" id="UP000284476"/>
    </source>
</evidence>
<dbReference type="PANTHER" id="PTHR30154">
    <property type="entry name" value="LEUCINE-RESPONSIVE REGULATORY PROTEIN"/>
    <property type="match status" value="1"/>
</dbReference>